<sequence>MLPNITLQGQHTDIHASQLRHEPIKIKFKIRMSHLGGGCGPSLTPRPGRGPAELALALHSA</sequence>
<accession>A0ABQ3Z8X4</accession>
<keyword evidence="2" id="KW-1185">Reference proteome</keyword>
<dbReference type="Proteomes" id="UP000637628">
    <property type="component" value="Unassembled WGS sequence"/>
</dbReference>
<name>A0ABQ3Z8X4_9ACTN</name>
<protein>
    <submittedName>
        <fullName evidence="1">Uncharacterized protein</fullName>
    </submittedName>
</protein>
<evidence type="ECO:0000313" key="1">
    <source>
        <dbReference type="EMBL" id="GIE06290.1"/>
    </source>
</evidence>
<organism evidence="1 2">
    <name type="scientific">Paractinoplanes durhamensis</name>
    <dbReference type="NCBI Taxonomy" id="113563"/>
    <lineage>
        <taxon>Bacteria</taxon>
        <taxon>Bacillati</taxon>
        <taxon>Actinomycetota</taxon>
        <taxon>Actinomycetes</taxon>
        <taxon>Micromonosporales</taxon>
        <taxon>Micromonosporaceae</taxon>
        <taxon>Paractinoplanes</taxon>
    </lineage>
</organism>
<comment type="caution">
    <text evidence="1">The sequence shown here is derived from an EMBL/GenBank/DDBJ whole genome shotgun (WGS) entry which is preliminary data.</text>
</comment>
<evidence type="ECO:0000313" key="2">
    <source>
        <dbReference type="Proteomes" id="UP000637628"/>
    </source>
</evidence>
<dbReference type="EMBL" id="BOML01000060">
    <property type="protein sequence ID" value="GIE06290.1"/>
    <property type="molecule type" value="Genomic_DNA"/>
</dbReference>
<reference evidence="1 2" key="1">
    <citation type="submission" date="2021-01" db="EMBL/GenBank/DDBJ databases">
        <title>Whole genome shotgun sequence of Actinoplanes durhamensis NBRC 14914.</title>
        <authorList>
            <person name="Komaki H."/>
            <person name="Tamura T."/>
        </authorList>
    </citation>
    <scope>NUCLEOTIDE SEQUENCE [LARGE SCALE GENOMIC DNA]</scope>
    <source>
        <strain evidence="1 2">NBRC 14914</strain>
    </source>
</reference>
<proteinExistence type="predicted"/>
<gene>
    <name evidence="1" type="ORF">Adu01nite_76400</name>
</gene>